<reference evidence="1 2" key="1">
    <citation type="submission" date="2015-04" db="EMBL/GenBank/DDBJ databases">
        <authorList>
            <person name="Syromyatnikov M.Y."/>
            <person name="Popov V.N."/>
        </authorList>
    </citation>
    <scope>NUCLEOTIDE SEQUENCE [LARGE SCALE GENOMIC DNA]</scope>
</reference>
<organism evidence="1 2">
    <name type="scientific">Clunio marinus</name>
    <dbReference type="NCBI Taxonomy" id="568069"/>
    <lineage>
        <taxon>Eukaryota</taxon>
        <taxon>Metazoa</taxon>
        <taxon>Ecdysozoa</taxon>
        <taxon>Arthropoda</taxon>
        <taxon>Hexapoda</taxon>
        <taxon>Insecta</taxon>
        <taxon>Pterygota</taxon>
        <taxon>Neoptera</taxon>
        <taxon>Endopterygota</taxon>
        <taxon>Diptera</taxon>
        <taxon>Nematocera</taxon>
        <taxon>Chironomoidea</taxon>
        <taxon>Chironomidae</taxon>
        <taxon>Clunio</taxon>
    </lineage>
</organism>
<protein>
    <submittedName>
        <fullName evidence="1">CLUMA_CG003041, isoform A</fullName>
    </submittedName>
</protein>
<keyword evidence="2" id="KW-1185">Reference proteome</keyword>
<proteinExistence type="predicted"/>
<sequence>MFLKDLTCMARDNDQLELFVAFTEIIDFLSKLSSSSLSSSSSPPSLVFLFNLKTSQKQISKLFFLF</sequence>
<evidence type="ECO:0000313" key="2">
    <source>
        <dbReference type="Proteomes" id="UP000183832"/>
    </source>
</evidence>
<accession>A0A1J1HP23</accession>
<dbReference type="AlphaFoldDB" id="A0A1J1HP23"/>
<evidence type="ECO:0000313" key="1">
    <source>
        <dbReference type="EMBL" id="CRK89282.1"/>
    </source>
</evidence>
<gene>
    <name evidence="1" type="ORF">CLUMA_CG003041</name>
</gene>
<dbReference type="EMBL" id="CVRI01000011">
    <property type="protein sequence ID" value="CRK89282.1"/>
    <property type="molecule type" value="Genomic_DNA"/>
</dbReference>
<dbReference type="Proteomes" id="UP000183832">
    <property type="component" value="Unassembled WGS sequence"/>
</dbReference>
<name>A0A1J1HP23_9DIPT</name>